<protein>
    <submittedName>
        <fullName evidence="3">Uncharacterized protein</fullName>
    </submittedName>
</protein>
<evidence type="ECO:0000313" key="3">
    <source>
        <dbReference type="EMBL" id="KAJ7321828.1"/>
    </source>
</evidence>
<dbReference type="InterPro" id="IPR029035">
    <property type="entry name" value="DHS-like_NAD/FAD-binding_dom"/>
</dbReference>
<dbReference type="Proteomes" id="UP001218218">
    <property type="component" value="Unassembled WGS sequence"/>
</dbReference>
<dbReference type="GO" id="GO:0005739">
    <property type="term" value="C:mitochondrion"/>
    <property type="evidence" value="ECO:0007669"/>
    <property type="project" value="UniProtKB-SubCell"/>
</dbReference>
<dbReference type="EMBL" id="JARIHO010000049">
    <property type="protein sequence ID" value="KAJ7321828.1"/>
    <property type="molecule type" value="Genomic_DNA"/>
</dbReference>
<keyword evidence="2" id="KW-0496">Mitochondrion</keyword>
<dbReference type="SUPFAM" id="SSF52467">
    <property type="entry name" value="DHS-like NAD/FAD-binding domain"/>
    <property type="match status" value="1"/>
</dbReference>
<organism evidence="3 4">
    <name type="scientific">Mycena albidolilacea</name>
    <dbReference type="NCBI Taxonomy" id="1033008"/>
    <lineage>
        <taxon>Eukaryota</taxon>
        <taxon>Fungi</taxon>
        <taxon>Dikarya</taxon>
        <taxon>Basidiomycota</taxon>
        <taxon>Agaricomycotina</taxon>
        <taxon>Agaricomycetes</taxon>
        <taxon>Agaricomycetidae</taxon>
        <taxon>Agaricales</taxon>
        <taxon>Marasmiineae</taxon>
        <taxon>Mycenaceae</taxon>
        <taxon>Mycena</taxon>
    </lineage>
</organism>
<sequence length="298" mass="34338">MRRLYDTFENNFPDKTTACAFRFLHPRTILNWGQTPVYEALHKLVHTIVPIDHFILTSNIDRLFHQSLRPRTLLQPPGHLSALAAMQPYAPGAYFPIQLFIDRALPHLANMCFLSDALFVELHPRFPHCGLADVFLTVRAEDWFLMTQAAPRAMHEVFFARRTREIQIRRQSRFLATPLFYRNEVGYGRKRRVPNLVWTETDHEYMYHFRERETFYDCTKGKGNAAPSSAEQDNGVNLTKQQTVDGKHCRGLGDRRHPAYDVLPGFENLPGCAWSVWGAEDQLGNPTPAIPTPFSVSQ</sequence>
<name>A0AAD6ZHQ3_9AGAR</name>
<keyword evidence="4" id="KW-1185">Reference proteome</keyword>
<accession>A0AAD6ZHQ3</accession>
<comment type="caution">
    <text evidence="3">The sequence shown here is derived from an EMBL/GenBank/DDBJ whole genome shotgun (WGS) entry which is preliminary data.</text>
</comment>
<evidence type="ECO:0000256" key="2">
    <source>
        <dbReference type="ARBA" id="ARBA00023128"/>
    </source>
</evidence>
<evidence type="ECO:0000256" key="1">
    <source>
        <dbReference type="ARBA" id="ARBA00004173"/>
    </source>
</evidence>
<reference evidence="3" key="1">
    <citation type="submission" date="2023-03" db="EMBL/GenBank/DDBJ databases">
        <title>Massive genome expansion in bonnet fungi (Mycena s.s.) driven by repeated elements and novel gene families across ecological guilds.</title>
        <authorList>
            <consortium name="Lawrence Berkeley National Laboratory"/>
            <person name="Harder C.B."/>
            <person name="Miyauchi S."/>
            <person name="Viragh M."/>
            <person name="Kuo A."/>
            <person name="Thoen E."/>
            <person name="Andreopoulos B."/>
            <person name="Lu D."/>
            <person name="Skrede I."/>
            <person name="Drula E."/>
            <person name="Henrissat B."/>
            <person name="Morin E."/>
            <person name="Kohler A."/>
            <person name="Barry K."/>
            <person name="LaButti K."/>
            <person name="Morin E."/>
            <person name="Salamov A."/>
            <person name="Lipzen A."/>
            <person name="Mereny Z."/>
            <person name="Hegedus B."/>
            <person name="Baldrian P."/>
            <person name="Stursova M."/>
            <person name="Weitz H."/>
            <person name="Taylor A."/>
            <person name="Grigoriev I.V."/>
            <person name="Nagy L.G."/>
            <person name="Martin F."/>
            <person name="Kauserud H."/>
        </authorList>
    </citation>
    <scope>NUCLEOTIDE SEQUENCE</scope>
    <source>
        <strain evidence="3">CBHHK002</strain>
    </source>
</reference>
<dbReference type="AlphaFoldDB" id="A0AAD6ZHQ3"/>
<gene>
    <name evidence="3" type="ORF">DFH08DRAFT_1085721</name>
</gene>
<evidence type="ECO:0000313" key="4">
    <source>
        <dbReference type="Proteomes" id="UP001218218"/>
    </source>
</evidence>
<comment type="subcellular location">
    <subcellularLocation>
        <location evidence="1">Mitochondrion</location>
    </subcellularLocation>
</comment>
<proteinExistence type="predicted"/>